<keyword evidence="3" id="KW-1185">Reference proteome</keyword>
<feature type="region of interest" description="Disordered" evidence="1">
    <location>
        <begin position="1"/>
        <end position="21"/>
    </location>
</feature>
<protein>
    <submittedName>
        <fullName evidence="2">Uncharacterized protein</fullName>
    </submittedName>
</protein>
<organism evidence="2 3">
    <name type="scientific">Streptomyces marokkonensis</name>
    <dbReference type="NCBI Taxonomy" id="324855"/>
    <lineage>
        <taxon>Bacteria</taxon>
        <taxon>Bacillati</taxon>
        <taxon>Actinomycetota</taxon>
        <taxon>Actinomycetes</taxon>
        <taxon>Kitasatosporales</taxon>
        <taxon>Streptomycetaceae</taxon>
        <taxon>Streptomyces</taxon>
    </lineage>
</organism>
<dbReference type="EMBL" id="BAABCQ010000001">
    <property type="protein sequence ID" value="GAA3950515.1"/>
    <property type="molecule type" value="Genomic_DNA"/>
</dbReference>
<dbReference type="Proteomes" id="UP001500034">
    <property type="component" value="Unassembled WGS sequence"/>
</dbReference>
<gene>
    <name evidence="2" type="ORF">GCM10022384_00440</name>
</gene>
<feature type="region of interest" description="Disordered" evidence="1">
    <location>
        <begin position="37"/>
        <end position="80"/>
    </location>
</feature>
<name>A0ABP7NPM9_9ACTN</name>
<evidence type="ECO:0000313" key="3">
    <source>
        <dbReference type="Proteomes" id="UP001500034"/>
    </source>
</evidence>
<reference evidence="3" key="1">
    <citation type="journal article" date="2019" name="Int. J. Syst. Evol. Microbiol.">
        <title>The Global Catalogue of Microorganisms (GCM) 10K type strain sequencing project: providing services to taxonomists for standard genome sequencing and annotation.</title>
        <authorList>
            <consortium name="The Broad Institute Genomics Platform"/>
            <consortium name="The Broad Institute Genome Sequencing Center for Infectious Disease"/>
            <person name="Wu L."/>
            <person name="Ma J."/>
        </authorList>
    </citation>
    <scope>NUCLEOTIDE SEQUENCE [LARGE SCALE GENOMIC DNA]</scope>
    <source>
        <strain evidence="3">JCM 17027</strain>
    </source>
</reference>
<sequence>MGVLRTSLPRAADTRRPVIGAALPPGARRALVHIGNPRRDPLCEGEPRPSAHDRAVGSAGNGSAGPDNDSRLAADWTSGG</sequence>
<proteinExistence type="predicted"/>
<evidence type="ECO:0000256" key="1">
    <source>
        <dbReference type="SAM" id="MobiDB-lite"/>
    </source>
</evidence>
<accession>A0ABP7NPM9</accession>
<comment type="caution">
    <text evidence="2">The sequence shown here is derived from an EMBL/GenBank/DDBJ whole genome shotgun (WGS) entry which is preliminary data.</text>
</comment>
<feature type="compositionally biased region" description="Basic and acidic residues" evidence="1">
    <location>
        <begin position="37"/>
        <end position="55"/>
    </location>
</feature>
<evidence type="ECO:0000313" key="2">
    <source>
        <dbReference type="EMBL" id="GAA3950515.1"/>
    </source>
</evidence>